<feature type="compositionally biased region" description="Low complexity" evidence="14">
    <location>
        <begin position="100"/>
        <end position="111"/>
    </location>
</feature>
<evidence type="ECO:0000256" key="4">
    <source>
        <dbReference type="ARBA" id="ARBA00022679"/>
    </source>
</evidence>
<dbReference type="EC" id="2.3.1.48" evidence="3 12"/>
<dbReference type="Pfam" id="PF11717">
    <property type="entry name" value="Tudor-knot"/>
    <property type="match status" value="1"/>
</dbReference>
<dbReference type="InterPro" id="IPR025995">
    <property type="entry name" value="Tudor-knot"/>
</dbReference>
<dbReference type="Proteomes" id="UP000324585">
    <property type="component" value="Unassembled WGS sequence"/>
</dbReference>
<gene>
    <name evidence="16" type="ORF">FVE85_2140</name>
</gene>
<dbReference type="PANTHER" id="PTHR10615:SF161">
    <property type="entry name" value="HISTONE ACETYLTRANSFERASE KAT7"/>
    <property type="match status" value="1"/>
</dbReference>
<keyword evidence="5" id="KW-0479">Metal-binding</keyword>
<evidence type="ECO:0000313" key="17">
    <source>
        <dbReference type="Proteomes" id="UP000324585"/>
    </source>
</evidence>
<dbReference type="EMBL" id="VRMN01000003">
    <property type="protein sequence ID" value="KAA8495985.1"/>
    <property type="molecule type" value="Genomic_DNA"/>
</dbReference>
<dbReference type="GO" id="GO:0006357">
    <property type="term" value="P:regulation of transcription by RNA polymerase II"/>
    <property type="evidence" value="ECO:0007669"/>
    <property type="project" value="TreeGrafter"/>
</dbReference>
<dbReference type="AlphaFoldDB" id="A0A5J4YXU5"/>
<dbReference type="SUPFAM" id="SSF54160">
    <property type="entry name" value="Chromo domain-like"/>
    <property type="match status" value="1"/>
</dbReference>
<dbReference type="InterPro" id="IPR016181">
    <property type="entry name" value="Acyl_CoA_acyltransferase"/>
</dbReference>
<dbReference type="SUPFAM" id="SSF55729">
    <property type="entry name" value="Acyl-CoA N-acyltransferases (Nat)"/>
    <property type="match status" value="1"/>
</dbReference>
<evidence type="ECO:0000256" key="9">
    <source>
        <dbReference type="ARBA" id="ARBA00022990"/>
    </source>
</evidence>
<dbReference type="GO" id="GO:0003712">
    <property type="term" value="F:transcription coregulator activity"/>
    <property type="evidence" value="ECO:0007669"/>
    <property type="project" value="TreeGrafter"/>
</dbReference>
<dbReference type="InterPro" id="IPR040706">
    <property type="entry name" value="Zf-MYST"/>
</dbReference>
<dbReference type="GO" id="GO:0003682">
    <property type="term" value="F:chromatin binding"/>
    <property type="evidence" value="ECO:0007669"/>
    <property type="project" value="TreeGrafter"/>
</dbReference>
<keyword evidence="13" id="KW-0175">Coiled coil</keyword>
<dbReference type="GO" id="GO:0004402">
    <property type="term" value="F:histone acetyltransferase activity"/>
    <property type="evidence" value="ECO:0007669"/>
    <property type="project" value="InterPro"/>
</dbReference>
<dbReference type="OrthoDB" id="787137at2759"/>
<name>A0A5J4YXU5_PORPP</name>
<organism evidence="16 17">
    <name type="scientific">Porphyridium purpureum</name>
    <name type="common">Red alga</name>
    <name type="synonym">Porphyridium cruentum</name>
    <dbReference type="NCBI Taxonomy" id="35688"/>
    <lineage>
        <taxon>Eukaryota</taxon>
        <taxon>Rhodophyta</taxon>
        <taxon>Bangiophyceae</taxon>
        <taxon>Porphyridiales</taxon>
        <taxon>Porphyridiaceae</taxon>
        <taxon>Porphyridium</taxon>
    </lineage>
</organism>
<evidence type="ECO:0000256" key="12">
    <source>
        <dbReference type="RuleBase" id="RU361211"/>
    </source>
</evidence>
<protein>
    <recommendedName>
        <fullName evidence="3 12">Histone acetyltransferase</fullName>
        <ecNumber evidence="3 12">2.3.1.48</ecNumber>
    </recommendedName>
</protein>
<evidence type="ECO:0000256" key="6">
    <source>
        <dbReference type="ARBA" id="ARBA00022771"/>
    </source>
</evidence>
<dbReference type="InterPro" id="IPR002717">
    <property type="entry name" value="HAT_MYST-type"/>
</dbReference>
<comment type="subcellular location">
    <subcellularLocation>
        <location evidence="1 12">Nucleus</location>
    </subcellularLocation>
</comment>
<keyword evidence="7" id="KW-0862">Zinc</keyword>
<dbReference type="Pfam" id="PF17772">
    <property type="entry name" value="zf-MYST"/>
    <property type="match status" value="1"/>
</dbReference>
<dbReference type="GO" id="GO:0000785">
    <property type="term" value="C:chromatin"/>
    <property type="evidence" value="ECO:0007669"/>
    <property type="project" value="TreeGrafter"/>
</dbReference>
<evidence type="ECO:0000256" key="11">
    <source>
        <dbReference type="PIRSR" id="PIRSR602717-51"/>
    </source>
</evidence>
<feature type="region of interest" description="Disordered" evidence="14">
    <location>
        <begin position="26"/>
        <end position="69"/>
    </location>
</feature>
<keyword evidence="9" id="KW-0007">Acetylation</keyword>
<dbReference type="GO" id="GO:0008270">
    <property type="term" value="F:zinc ion binding"/>
    <property type="evidence" value="ECO:0007669"/>
    <property type="project" value="UniProtKB-KW"/>
</dbReference>
<accession>A0A5J4YXU5</accession>
<evidence type="ECO:0000256" key="3">
    <source>
        <dbReference type="ARBA" id="ARBA00013184"/>
    </source>
</evidence>
<evidence type="ECO:0000256" key="5">
    <source>
        <dbReference type="ARBA" id="ARBA00022723"/>
    </source>
</evidence>
<evidence type="ECO:0000256" key="7">
    <source>
        <dbReference type="ARBA" id="ARBA00022833"/>
    </source>
</evidence>
<dbReference type="Gene3D" id="1.10.10.10">
    <property type="entry name" value="Winged helix-like DNA-binding domain superfamily/Winged helix DNA-binding domain"/>
    <property type="match status" value="1"/>
</dbReference>
<reference evidence="17" key="1">
    <citation type="journal article" date="2019" name="Nat. Commun.">
        <title>Expansion of phycobilisome linker gene families in mesophilic red algae.</title>
        <authorList>
            <person name="Lee J."/>
            <person name="Kim D."/>
            <person name="Bhattacharya D."/>
            <person name="Yoon H.S."/>
        </authorList>
    </citation>
    <scope>NUCLEOTIDE SEQUENCE [LARGE SCALE GENOMIC DNA]</scope>
    <source>
        <strain evidence="17">CCMP 1328</strain>
    </source>
</reference>
<evidence type="ECO:0000256" key="2">
    <source>
        <dbReference type="ARBA" id="ARBA00010107"/>
    </source>
</evidence>
<comment type="catalytic activity">
    <reaction evidence="12">
        <text>L-lysyl-[protein] + acetyl-CoA = N(6)-acetyl-L-lysyl-[protein] + CoA + H(+)</text>
        <dbReference type="Rhea" id="RHEA:45948"/>
        <dbReference type="Rhea" id="RHEA-COMP:9752"/>
        <dbReference type="Rhea" id="RHEA-COMP:10731"/>
        <dbReference type="ChEBI" id="CHEBI:15378"/>
        <dbReference type="ChEBI" id="CHEBI:29969"/>
        <dbReference type="ChEBI" id="CHEBI:57287"/>
        <dbReference type="ChEBI" id="CHEBI:57288"/>
        <dbReference type="ChEBI" id="CHEBI:61930"/>
        <dbReference type="EC" id="2.3.1.48"/>
    </reaction>
</comment>
<evidence type="ECO:0000259" key="15">
    <source>
        <dbReference type="PROSITE" id="PS51726"/>
    </source>
</evidence>
<keyword evidence="8" id="KW-0156">Chromatin regulator</keyword>
<proteinExistence type="inferred from homology"/>
<dbReference type="GO" id="GO:0005634">
    <property type="term" value="C:nucleus"/>
    <property type="evidence" value="ECO:0007669"/>
    <property type="project" value="UniProtKB-SubCell"/>
</dbReference>
<feature type="region of interest" description="Disordered" evidence="14">
    <location>
        <begin position="83"/>
        <end position="111"/>
    </location>
</feature>
<dbReference type="InterPro" id="IPR016197">
    <property type="entry name" value="Chromo-like_dom_sf"/>
</dbReference>
<dbReference type="PANTHER" id="PTHR10615">
    <property type="entry name" value="HISTONE ACETYLTRANSFERASE"/>
    <property type="match status" value="1"/>
</dbReference>
<feature type="domain" description="MYST-type HAT" evidence="15">
    <location>
        <begin position="230"/>
        <end position="610"/>
    </location>
</feature>
<keyword evidence="6" id="KW-0863">Zinc-finger</keyword>
<evidence type="ECO:0000256" key="1">
    <source>
        <dbReference type="ARBA" id="ARBA00004123"/>
    </source>
</evidence>
<dbReference type="InterPro" id="IPR036388">
    <property type="entry name" value="WH-like_DNA-bd_sf"/>
</dbReference>
<dbReference type="Gene3D" id="2.30.30.140">
    <property type="match status" value="1"/>
</dbReference>
<dbReference type="Gene3D" id="3.30.60.60">
    <property type="entry name" value="N-acetyl transferase-like"/>
    <property type="match status" value="1"/>
</dbReference>
<dbReference type="Gene3D" id="3.40.630.30">
    <property type="match status" value="1"/>
</dbReference>
<dbReference type="Pfam" id="PF01853">
    <property type="entry name" value="MOZ_SAS"/>
    <property type="match status" value="1"/>
</dbReference>
<comment type="similarity">
    <text evidence="2 12">Belongs to the MYST (SAS/MOZ) family.</text>
</comment>
<dbReference type="PROSITE" id="PS51726">
    <property type="entry name" value="MYST_HAT"/>
    <property type="match status" value="1"/>
</dbReference>
<keyword evidence="17" id="KW-1185">Reference proteome</keyword>
<evidence type="ECO:0000313" key="16">
    <source>
        <dbReference type="EMBL" id="KAA8495985.1"/>
    </source>
</evidence>
<evidence type="ECO:0000256" key="10">
    <source>
        <dbReference type="ARBA" id="ARBA00023242"/>
    </source>
</evidence>
<evidence type="ECO:0000256" key="13">
    <source>
        <dbReference type="SAM" id="Coils"/>
    </source>
</evidence>
<evidence type="ECO:0000256" key="14">
    <source>
        <dbReference type="SAM" id="MobiDB-lite"/>
    </source>
</evidence>
<feature type="coiled-coil region" evidence="13">
    <location>
        <begin position="208"/>
        <end position="235"/>
    </location>
</feature>
<sequence length="626" mass="68379">MDEAQPAVMAAHVPSCAWVLRENARSVRGEEGATPTLKRAKSVASASAEEETQPTTKDDRGGAGGFSSGFDVDQIVRVQVATSSANREQNGGAGRHGGDSADAVQSPSSPASSQVAWVQAKIIAKRIRALREDSSDAGPDVPEYYVHILDSDRRLDRWVCYCVVRACEPGTEHAVRVRVRENGDDTVTTSARKRRHSAGREVQLTSGAQGLTKVETEALAELEKLREQKTKVKNIRVISFGEYEIDAWYFSPYPLSVEDADDCIQVDGQGSQLVLVDCLHICPKCLKYYQTEQAFVAHSSRCKQIHPPGILVYHDDQPFAGTVEDNTMPGALLGDPGGSLASSQSAAAASSNDADAVKNSPSTGSGSGPQSVALRVYEVDGTLSALYCQNLCLLAKLFLDHKTLYFDVGAFLFYVVCEVDMTRDGSGNSPCSSEQTVDVGASQAYNLVGFFSKEKPVVMSPFNLACILTLPPHQSKGYGKFMVALSYELTRRERKIGAPETPLSDLGLVLYKNYWAEHLLMCLKRRRNAPMTLAELCSLSGIQQTDVISTLKTYNLLTHWRGEYTINCTNKAVDDALASLYQAQEQQRGKKLGRKKNRVEFRADLLDWEIVPVRDTGIKSNGKSSK</sequence>
<keyword evidence="4 16" id="KW-0808">Transferase</keyword>
<comment type="caution">
    <text evidence="16">The sequence shown here is derived from an EMBL/GenBank/DDBJ whole genome shotgun (WGS) entry which is preliminary data.</text>
</comment>
<keyword evidence="10 12" id="KW-0539">Nucleus</keyword>
<dbReference type="OMA" id="LFICEYS"/>
<dbReference type="InterPro" id="IPR050603">
    <property type="entry name" value="MYST_HAT"/>
</dbReference>
<evidence type="ECO:0000256" key="8">
    <source>
        <dbReference type="ARBA" id="ARBA00022853"/>
    </source>
</evidence>
<feature type="active site" description="Proton donor/acceptor" evidence="11">
    <location>
        <position position="500"/>
    </location>
</feature>